<name>A0A0F9QQZ0_9ZZZZ</name>
<dbReference type="AlphaFoldDB" id="A0A0F9QQZ0"/>
<protein>
    <submittedName>
        <fullName evidence="1">Uncharacterized protein</fullName>
    </submittedName>
</protein>
<evidence type="ECO:0000313" key="1">
    <source>
        <dbReference type="EMBL" id="KKN39367.1"/>
    </source>
</evidence>
<dbReference type="EMBL" id="LAZR01001768">
    <property type="protein sequence ID" value="KKN39367.1"/>
    <property type="molecule type" value="Genomic_DNA"/>
</dbReference>
<reference evidence="1" key="1">
    <citation type="journal article" date="2015" name="Nature">
        <title>Complex archaea that bridge the gap between prokaryotes and eukaryotes.</title>
        <authorList>
            <person name="Spang A."/>
            <person name="Saw J.H."/>
            <person name="Jorgensen S.L."/>
            <person name="Zaremba-Niedzwiedzka K."/>
            <person name="Martijn J."/>
            <person name="Lind A.E."/>
            <person name="van Eijk R."/>
            <person name="Schleper C."/>
            <person name="Guy L."/>
            <person name="Ettema T.J."/>
        </authorList>
    </citation>
    <scope>NUCLEOTIDE SEQUENCE</scope>
</reference>
<comment type="caution">
    <text evidence="1">The sequence shown here is derived from an EMBL/GenBank/DDBJ whole genome shotgun (WGS) entry which is preliminary data.</text>
</comment>
<proteinExistence type="predicted"/>
<organism evidence="1">
    <name type="scientific">marine sediment metagenome</name>
    <dbReference type="NCBI Taxonomy" id="412755"/>
    <lineage>
        <taxon>unclassified sequences</taxon>
        <taxon>metagenomes</taxon>
        <taxon>ecological metagenomes</taxon>
    </lineage>
</organism>
<sequence>MSFKDEKPNRIEVDHKTGLYDADKMDKYLAIVEPKAENWDKFFEKPEARVKAVELLLENGKKLEAIKIQVIEPQLKDSKEYLDAHKKPEPHDVVMSRYWLEKGIHGTVSEIKKIMEAS</sequence>
<gene>
    <name evidence="1" type="ORF">LCGC14_0744010</name>
</gene>
<accession>A0A0F9QQZ0</accession>